<dbReference type="Pfam" id="PF01607">
    <property type="entry name" value="CBM_14"/>
    <property type="match status" value="1"/>
</dbReference>
<dbReference type="VEuPathDB" id="VectorBase:HLOH_040066"/>
<dbReference type="InterPro" id="IPR051940">
    <property type="entry name" value="Chitin_bind-dev_reg"/>
</dbReference>
<dbReference type="EMBL" id="JABSTR010000001">
    <property type="protein sequence ID" value="KAH9361640.1"/>
    <property type="molecule type" value="Genomic_DNA"/>
</dbReference>
<evidence type="ECO:0000256" key="2">
    <source>
        <dbReference type="ARBA" id="ARBA00022729"/>
    </source>
</evidence>
<gene>
    <name evidence="8" type="ORF">HPB48_005207</name>
</gene>
<dbReference type="PROSITE" id="PS50940">
    <property type="entry name" value="CHIT_BIND_II"/>
    <property type="match status" value="1"/>
</dbReference>
<comment type="caution">
    <text evidence="8">The sequence shown here is derived from an EMBL/GenBank/DDBJ whole genome shotgun (WGS) entry which is preliminary data.</text>
</comment>
<evidence type="ECO:0000256" key="5">
    <source>
        <dbReference type="ARBA" id="ARBA00023180"/>
    </source>
</evidence>
<keyword evidence="9" id="KW-1185">Reference proteome</keyword>
<keyword evidence="2" id="KW-0732">Signal</keyword>
<dbReference type="GO" id="GO:0008061">
    <property type="term" value="F:chitin binding"/>
    <property type="evidence" value="ECO:0007669"/>
    <property type="project" value="UniProtKB-KW"/>
</dbReference>
<dbReference type="OrthoDB" id="6407093at2759"/>
<dbReference type="SUPFAM" id="SSF57625">
    <property type="entry name" value="Invertebrate chitin-binding proteins"/>
    <property type="match status" value="1"/>
</dbReference>
<evidence type="ECO:0000313" key="8">
    <source>
        <dbReference type="EMBL" id="KAH9361640.1"/>
    </source>
</evidence>
<reference evidence="8 9" key="1">
    <citation type="journal article" date="2020" name="Cell">
        <title>Large-Scale Comparative Analyses of Tick Genomes Elucidate Their Genetic Diversity and Vector Capacities.</title>
        <authorList>
            <consortium name="Tick Genome and Microbiome Consortium (TIGMIC)"/>
            <person name="Jia N."/>
            <person name="Wang J."/>
            <person name="Shi W."/>
            <person name="Du L."/>
            <person name="Sun Y."/>
            <person name="Zhan W."/>
            <person name="Jiang J.F."/>
            <person name="Wang Q."/>
            <person name="Zhang B."/>
            <person name="Ji P."/>
            <person name="Bell-Sakyi L."/>
            <person name="Cui X.M."/>
            <person name="Yuan T.T."/>
            <person name="Jiang B.G."/>
            <person name="Yang W.F."/>
            <person name="Lam T.T."/>
            <person name="Chang Q.C."/>
            <person name="Ding S.J."/>
            <person name="Wang X.J."/>
            <person name="Zhu J.G."/>
            <person name="Ruan X.D."/>
            <person name="Zhao L."/>
            <person name="Wei J.T."/>
            <person name="Ye R.Z."/>
            <person name="Que T.C."/>
            <person name="Du C.H."/>
            <person name="Zhou Y.H."/>
            <person name="Cheng J.X."/>
            <person name="Dai P.F."/>
            <person name="Guo W.B."/>
            <person name="Han X.H."/>
            <person name="Huang E.J."/>
            <person name="Li L.F."/>
            <person name="Wei W."/>
            <person name="Gao Y.C."/>
            <person name="Liu J.Z."/>
            <person name="Shao H.Z."/>
            <person name="Wang X."/>
            <person name="Wang C.C."/>
            <person name="Yang T.C."/>
            <person name="Huo Q.B."/>
            <person name="Li W."/>
            <person name="Chen H.Y."/>
            <person name="Chen S.E."/>
            <person name="Zhou L.G."/>
            <person name="Ni X.B."/>
            <person name="Tian J.H."/>
            <person name="Sheng Y."/>
            <person name="Liu T."/>
            <person name="Pan Y.S."/>
            <person name="Xia L.Y."/>
            <person name="Li J."/>
            <person name="Zhao F."/>
            <person name="Cao W.C."/>
        </authorList>
    </citation>
    <scope>NUCLEOTIDE SEQUENCE [LARGE SCALE GENOMIC DNA]</scope>
    <source>
        <strain evidence="8">HaeL-2018</strain>
    </source>
</reference>
<evidence type="ECO:0000256" key="3">
    <source>
        <dbReference type="ARBA" id="ARBA00022737"/>
    </source>
</evidence>
<dbReference type="InterPro" id="IPR002557">
    <property type="entry name" value="Chitin-bd_dom"/>
</dbReference>
<evidence type="ECO:0000256" key="4">
    <source>
        <dbReference type="ARBA" id="ARBA00023157"/>
    </source>
</evidence>
<keyword evidence="3" id="KW-0677">Repeat</keyword>
<feature type="region of interest" description="Disordered" evidence="6">
    <location>
        <begin position="84"/>
        <end position="155"/>
    </location>
</feature>
<dbReference type="Proteomes" id="UP000821853">
    <property type="component" value="Chromosome 1"/>
</dbReference>
<proteinExistence type="predicted"/>
<keyword evidence="4" id="KW-1015">Disulfide bond</keyword>
<dbReference type="AlphaFoldDB" id="A0A9J6FGT8"/>
<dbReference type="PANTHER" id="PTHR23301">
    <property type="entry name" value="CHITIN BINDING PERITROPHIN-A"/>
    <property type="match status" value="1"/>
</dbReference>
<dbReference type="Gene3D" id="2.170.140.10">
    <property type="entry name" value="Chitin binding domain"/>
    <property type="match status" value="1"/>
</dbReference>
<dbReference type="PANTHER" id="PTHR23301:SF0">
    <property type="entry name" value="CHITIN-BINDING TYPE-2 DOMAIN-CONTAINING PROTEIN-RELATED"/>
    <property type="match status" value="1"/>
</dbReference>
<dbReference type="InterPro" id="IPR036508">
    <property type="entry name" value="Chitin-bd_dom_sf"/>
</dbReference>
<dbReference type="GO" id="GO:0005576">
    <property type="term" value="C:extracellular region"/>
    <property type="evidence" value="ECO:0007669"/>
    <property type="project" value="InterPro"/>
</dbReference>
<protein>
    <recommendedName>
        <fullName evidence="7">Chitin-binding type-2 domain-containing protein</fullName>
    </recommendedName>
</protein>
<dbReference type="SMART" id="SM00494">
    <property type="entry name" value="ChtBD2"/>
    <property type="match status" value="1"/>
</dbReference>
<name>A0A9J6FGT8_HAELO</name>
<accession>A0A9J6FGT8</accession>
<keyword evidence="1" id="KW-0147">Chitin-binding</keyword>
<feature type="compositionally biased region" description="Basic and acidic residues" evidence="6">
    <location>
        <begin position="87"/>
        <end position="126"/>
    </location>
</feature>
<feature type="compositionally biased region" description="Basic and acidic residues" evidence="6">
    <location>
        <begin position="134"/>
        <end position="153"/>
    </location>
</feature>
<evidence type="ECO:0000313" key="9">
    <source>
        <dbReference type="Proteomes" id="UP000821853"/>
    </source>
</evidence>
<evidence type="ECO:0000256" key="6">
    <source>
        <dbReference type="SAM" id="MobiDB-lite"/>
    </source>
</evidence>
<sequence>MVGYCLHLSRVTKGPSTGGHPKASDVRGISATEVLLPNQSQATSPASCGLATHRKALWRRNRSADLFAGAPPAHVTLVRVFAGPPRADGKVGHDARGEKGRSLRDPRGSGKRATVRDPDSARKERPPPALEPLLEERRAAGKAHYHSESESRPAHTTHPEMLLYALLIFVGLFGLGRCQCTTNGYFPHETQCDSYYECKNGTVQQGFCPDGLVFNDESSYKHLRCDLPFDVNCQNRPYLRKCSESVSPRLRTPGGKAPAEPPACPPPRGSAPLTPCCSLPESHVACSAIGLASLANGFLGTSRWPRCFSRSLCSRVVHVARPHDQCPARSAVQTYFTCHSFFCVVRLAGRFRVFLHIYTGQSQ</sequence>
<feature type="domain" description="Chitin-binding type-2" evidence="7">
    <location>
        <begin position="175"/>
        <end position="235"/>
    </location>
</feature>
<evidence type="ECO:0000256" key="1">
    <source>
        <dbReference type="ARBA" id="ARBA00022669"/>
    </source>
</evidence>
<evidence type="ECO:0000259" key="7">
    <source>
        <dbReference type="PROSITE" id="PS50940"/>
    </source>
</evidence>
<keyword evidence="5" id="KW-0325">Glycoprotein</keyword>
<organism evidence="8 9">
    <name type="scientific">Haemaphysalis longicornis</name>
    <name type="common">Bush tick</name>
    <dbReference type="NCBI Taxonomy" id="44386"/>
    <lineage>
        <taxon>Eukaryota</taxon>
        <taxon>Metazoa</taxon>
        <taxon>Ecdysozoa</taxon>
        <taxon>Arthropoda</taxon>
        <taxon>Chelicerata</taxon>
        <taxon>Arachnida</taxon>
        <taxon>Acari</taxon>
        <taxon>Parasitiformes</taxon>
        <taxon>Ixodida</taxon>
        <taxon>Ixodoidea</taxon>
        <taxon>Ixodidae</taxon>
        <taxon>Haemaphysalinae</taxon>
        <taxon>Haemaphysalis</taxon>
    </lineage>
</organism>